<comment type="caution">
    <text evidence="7">The sequence shown here is derived from an EMBL/GenBank/DDBJ whole genome shotgun (WGS) entry which is preliminary data.</text>
</comment>
<accession>A0A074KF40</accession>
<keyword evidence="2 5" id="KW-0812">Transmembrane</keyword>
<dbReference type="EMBL" id="AUNB01000022">
    <property type="protein sequence ID" value="KEO60142.1"/>
    <property type="molecule type" value="Genomic_DNA"/>
</dbReference>
<dbReference type="Pfam" id="PF07298">
    <property type="entry name" value="NnrU"/>
    <property type="match status" value="1"/>
</dbReference>
<evidence type="ECO:0000256" key="3">
    <source>
        <dbReference type="ARBA" id="ARBA00022989"/>
    </source>
</evidence>
<evidence type="ECO:0000256" key="2">
    <source>
        <dbReference type="ARBA" id="ARBA00022692"/>
    </source>
</evidence>
<protein>
    <recommendedName>
        <fullName evidence="6">NnrU domain-containing protein</fullName>
    </recommendedName>
</protein>
<dbReference type="GO" id="GO:0016020">
    <property type="term" value="C:membrane"/>
    <property type="evidence" value="ECO:0007669"/>
    <property type="project" value="UniProtKB-SubCell"/>
</dbReference>
<keyword evidence="3 5" id="KW-1133">Transmembrane helix</keyword>
<evidence type="ECO:0000313" key="7">
    <source>
        <dbReference type="EMBL" id="KEO60142.1"/>
    </source>
</evidence>
<feature type="domain" description="NnrU" evidence="6">
    <location>
        <begin position="7"/>
        <end position="226"/>
    </location>
</feature>
<dbReference type="eggNOG" id="COG4094">
    <property type="taxonomic scope" value="Bacteria"/>
</dbReference>
<dbReference type="STRING" id="1353528.DT23_14185"/>
<feature type="transmembrane region" description="Helical" evidence="5">
    <location>
        <begin position="205"/>
        <end position="224"/>
    </location>
</feature>
<dbReference type="RefSeq" id="WP_038130389.1">
    <property type="nucleotide sequence ID" value="NZ_AUNB01000022.1"/>
</dbReference>
<evidence type="ECO:0000259" key="6">
    <source>
        <dbReference type="Pfam" id="PF07298"/>
    </source>
</evidence>
<feature type="transmembrane region" description="Helical" evidence="5">
    <location>
        <begin position="75"/>
        <end position="93"/>
    </location>
</feature>
<evidence type="ECO:0000313" key="8">
    <source>
        <dbReference type="Proteomes" id="UP000027471"/>
    </source>
</evidence>
<name>A0A074KF40_9RHOB</name>
<organism evidence="7 8">
    <name type="scientific">Thioclava indica</name>
    <dbReference type="NCBI Taxonomy" id="1353528"/>
    <lineage>
        <taxon>Bacteria</taxon>
        <taxon>Pseudomonadati</taxon>
        <taxon>Pseudomonadota</taxon>
        <taxon>Alphaproteobacteria</taxon>
        <taxon>Rhodobacterales</taxon>
        <taxon>Paracoccaceae</taxon>
        <taxon>Thioclava</taxon>
    </lineage>
</organism>
<dbReference type="Proteomes" id="UP000027471">
    <property type="component" value="Unassembled WGS sequence"/>
</dbReference>
<proteinExistence type="predicted"/>
<feature type="transmembrane region" description="Helical" evidence="5">
    <location>
        <begin position="122"/>
        <end position="155"/>
    </location>
</feature>
<gene>
    <name evidence="7" type="ORF">DT23_14185</name>
</gene>
<dbReference type="AlphaFoldDB" id="A0A074KF40"/>
<dbReference type="InterPro" id="IPR009915">
    <property type="entry name" value="NnrU_dom"/>
</dbReference>
<comment type="subcellular location">
    <subcellularLocation>
        <location evidence="1">Membrane</location>
        <topology evidence="1">Multi-pass membrane protein</topology>
    </subcellularLocation>
</comment>
<feature type="transmembrane region" description="Helical" evidence="5">
    <location>
        <begin position="43"/>
        <end position="63"/>
    </location>
</feature>
<evidence type="ECO:0000256" key="4">
    <source>
        <dbReference type="ARBA" id="ARBA00023136"/>
    </source>
</evidence>
<evidence type="ECO:0000256" key="1">
    <source>
        <dbReference type="ARBA" id="ARBA00004141"/>
    </source>
</evidence>
<sequence>MNGWGEFILAGFAFLASHAIPSMPRLKGALVASLGARGWTIAFSTLSTVLLFWLIFAAGRAPYVELWPQDTWARWLVNFAMPLAILLGSYGVGAPNPFAFEGRASGFDPARPGVAGLTRQPLLWAILLWAGAHLIANGDLAHVILFGAFTLFTGAGMRALEARKRRVWGAREWQRLSAHTALIPFAALLSGRWRPKALPSPLRLIVAVVVWGALYYLHAPVIGVSPQP</sequence>
<keyword evidence="8" id="KW-1185">Reference proteome</keyword>
<reference evidence="7 8" key="1">
    <citation type="journal article" date="2015" name="Antonie Van Leeuwenhoek">
        <title>Thioclava indica sp. nov., isolated from surface seawater of the Indian Ocean.</title>
        <authorList>
            <person name="Liu Y."/>
            <person name="Lai Q."/>
            <person name="Du J."/>
            <person name="Xu H."/>
            <person name="Jiang L."/>
            <person name="Shao Z."/>
        </authorList>
    </citation>
    <scope>NUCLEOTIDE SEQUENCE [LARGE SCALE GENOMIC DNA]</scope>
    <source>
        <strain evidence="7 8">DT23-4</strain>
    </source>
</reference>
<keyword evidence="4 5" id="KW-0472">Membrane</keyword>
<dbReference type="OrthoDB" id="7828645at2"/>
<evidence type="ECO:0000256" key="5">
    <source>
        <dbReference type="SAM" id="Phobius"/>
    </source>
</evidence>